<evidence type="ECO:0000313" key="1">
    <source>
        <dbReference type="EMBL" id="MBK1828079.1"/>
    </source>
</evidence>
<dbReference type="EMBL" id="JAENII010000010">
    <property type="protein sequence ID" value="MBK1828079.1"/>
    <property type="molecule type" value="Genomic_DNA"/>
</dbReference>
<proteinExistence type="predicted"/>
<protein>
    <submittedName>
        <fullName evidence="1">Uncharacterized protein</fullName>
    </submittedName>
</protein>
<keyword evidence="2" id="KW-1185">Reference proteome</keyword>
<dbReference type="AlphaFoldDB" id="A0A934VF76"/>
<dbReference type="Proteomes" id="UP000658278">
    <property type="component" value="Unassembled WGS sequence"/>
</dbReference>
<comment type="caution">
    <text evidence="1">The sequence shown here is derived from an EMBL/GenBank/DDBJ whole genome shotgun (WGS) entry which is preliminary data.</text>
</comment>
<name>A0A934VF76_9BACT</name>
<dbReference type="RefSeq" id="WP_200280752.1">
    <property type="nucleotide sequence ID" value="NZ_JAENII010000010.1"/>
</dbReference>
<accession>A0A934VF76</accession>
<evidence type="ECO:0000313" key="2">
    <source>
        <dbReference type="Proteomes" id="UP000658278"/>
    </source>
</evidence>
<reference evidence="1" key="1">
    <citation type="submission" date="2021-01" db="EMBL/GenBank/DDBJ databases">
        <title>Modified the classification status of verrucomicrobia.</title>
        <authorList>
            <person name="Feng X."/>
        </authorList>
    </citation>
    <scope>NUCLEOTIDE SEQUENCE</scope>
    <source>
        <strain evidence="1">KCTC 22201</strain>
    </source>
</reference>
<gene>
    <name evidence="1" type="ORF">JIN81_13690</name>
</gene>
<sequence length="331" mass="37261">MMFLRLWLFLSLLGGAAGETLHVLVLEIDKRYVEPAFERAVNGDRDAFDEAVSKLRRLTPEQGVREWLNLEIPREDPEKRIITESMRYESTPREKKRTELGHEHLWYRTGDRLVSRSLKFNAQLDDTRLIRLKSSFHHKIDGQWSLSAALTGAKGTILILEKLVGRDLEPTPPVWVMGVLHEKKPGRLGNSSPVQDLINPPLGRAGMVRVSDPGITLQAVAGLDLAKDTDYMEGYSKDFVGFSASAATDNPALKLKLPVRGSVEMERLVSVGVKSTVSHHGKFTVPVEKPRAGEEFEVVQRDNTRRGTTTYSNPSKKKPSYYLDCRMIVVE</sequence>
<organism evidence="1 2">
    <name type="scientific">Haloferula rosea</name>
    <dbReference type="NCBI Taxonomy" id="490093"/>
    <lineage>
        <taxon>Bacteria</taxon>
        <taxon>Pseudomonadati</taxon>
        <taxon>Verrucomicrobiota</taxon>
        <taxon>Verrucomicrobiia</taxon>
        <taxon>Verrucomicrobiales</taxon>
        <taxon>Verrucomicrobiaceae</taxon>
        <taxon>Haloferula</taxon>
    </lineage>
</organism>